<dbReference type="Proteomes" id="UP001064106">
    <property type="component" value="Unassembled WGS sequence"/>
</dbReference>
<reference evidence="4" key="1">
    <citation type="submission" date="2012-09" db="EMBL/GenBank/DDBJ databases">
        <title>Genome Sequence of alkane-degrading Bacterium Alcanivorax balearicus MACL04.</title>
        <authorList>
            <person name="Lai Q."/>
            <person name="Shao Z."/>
        </authorList>
    </citation>
    <scope>NUCLEOTIDE SEQUENCE</scope>
    <source>
        <strain evidence="4">MACL04</strain>
    </source>
</reference>
<dbReference type="PANTHER" id="PTHR31223">
    <property type="entry name" value="LOG FAMILY PROTEIN YJL055W"/>
    <property type="match status" value="1"/>
</dbReference>
<comment type="catalytic activity">
    <reaction evidence="1">
        <text>AMP + H2O = D-ribose 5-phosphate + adenine</text>
        <dbReference type="Rhea" id="RHEA:20129"/>
        <dbReference type="ChEBI" id="CHEBI:15377"/>
        <dbReference type="ChEBI" id="CHEBI:16708"/>
        <dbReference type="ChEBI" id="CHEBI:78346"/>
        <dbReference type="ChEBI" id="CHEBI:456215"/>
        <dbReference type="EC" id="3.2.2.4"/>
    </reaction>
</comment>
<protein>
    <recommendedName>
        <fullName evidence="3">Cytokinin riboside 5'-monophosphate phosphoribohydrolase</fullName>
        <ecNumber evidence="3">3.2.2.n1</ecNumber>
    </recommendedName>
</protein>
<evidence type="ECO:0000256" key="3">
    <source>
        <dbReference type="RuleBase" id="RU363015"/>
    </source>
</evidence>
<dbReference type="PANTHER" id="PTHR31223:SF70">
    <property type="entry name" value="LOG FAMILY PROTEIN YJL055W"/>
    <property type="match status" value="1"/>
</dbReference>
<dbReference type="SUPFAM" id="SSF102405">
    <property type="entry name" value="MCP/YpsA-like"/>
    <property type="match status" value="1"/>
</dbReference>
<proteinExistence type="inferred from homology"/>
<keyword evidence="3" id="KW-0378">Hydrolase</keyword>
<dbReference type="Gene3D" id="3.40.50.450">
    <property type="match status" value="1"/>
</dbReference>
<evidence type="ECO:0000256" key="1">
    <source>
        <dbReference type="ARBA" id="ARBA00000274"/>
    </source>
</evidence>
<dbReference type="NCBIfam" id="TIGR00730">
    <property type="entry name" value="Rossman fold protein, TIGR00730 family"/>
    <property type="match status" value="1"/>
</dbReference>
<comment type="caution">
    <text evidence="4">The sequence shown here is derived from an EMBL/GenBank/DDBJ whole genome shotgun (WGS) entry which is preliminary data.</text>
</comment>
<dbReference type="InterPro" id="IPR005269">
    <property type="entry name" value="LOG"/>
</dbReference>
<name>A0ABT2QVA9_9GAMM</name>
<gene>
    <name evidence="4" type="ORF">MA04_00738</name>
</gene>
<dbReference type="EMBL" id="ARXS01000003">
    <property type="protein sequence ID" value="MCU5781438.1"/>
    <property type="molecule type" value="Genomic_DNA"/>
</dbReference>
<comment type="similarity">
    <text evidence="2 3">Belongs to the LOG family.</text>
</comment>
<dbReference type="Pfam" id="PF03641">
    <property type="entry name" value="Lysine_decarbox"/>
    <property type="match status" value="1"/>
</dbReference>
<dbReference type="EC" id="3.2.2.n1" evidence="3"/>
<sequence length="204" mass="21741">MNQNTQALQRIAVFCGSNFGTHDDYREQAAALGALLAEQGITLVYGGTSKGLMGVVADAALAAGGEVLGVINRRLFERGHLHPRLSGHEVVDNMRQRKARMAELADAFIALPGGLGTLEELLEAATLSQLRDHVNRPSKACGALNIRGFYSPLQALLSHAAAEGFMPAAHLDLITVADTPAELLAELEQWVPPDVNKWIGQPGS</sequence>
<dbReference type="InterPro" id="IPR031100">
    <property type="entry name" value="LOG_fam"/>
</dbReference>
<evidence type="ECO:0000313" key="4">
    <source>
        <dbReference type="EMBL" id="MCU5781438.1"/>
    </source>
</evidence>
<keyword evidence="3" id="KW-0203">Cytokinin biosynthesis</keyword>
<dbReference type="RefSeq" id="WP_080531345.1">
    <property type="nucleotide sequence ID" value="NZ_ARXS01000003.1"/>
</dbReference>
<evidence type="ECO:0000256" key="2">
    <source>
        <dbReference type="ARBA" id="ARBA00006763"/>
    </source>
</evidence>
<evidence type="ECO:0000313" key="5">
    <source>
        <dbReference type="Proteomes" id="UP001064106"/>
    </source>
</evidence>
<organism evidence="4 5">
    <name type="scientific">Alloalcanivorax balearicus MACL04</name>
    <dbReference type="NCBI Taxonomy" id="1177182"/>
    <lineage>
        <taxon>Bacteria</taxon>
        <taxon>Pseudomonadati</taxon>
        <taxon>Pseudomonadota</taxon>
        <taxon>Gammaproteobacteria</taxon>
        <taxon>Oceanospirillales</taxon>
        <taxon>Alcanivoracaceae</taxon>
        <taxon>Alloalcanivorax</taxon>
    </lineage>
</organism>
<keyword evidence="5" id="KW-1185">Reference proteome</keyword>
<accession>A0ABT2QVA9</accession>